<dbReference type="GO" id="GO:0005737">
    <property type="term" value="C:cytoplasm"/>
    <property type="evidence" value="ECO:0007669"/>
    <property type="project" value="UniProtKB-SubCell"/>
</dbReference>
<comment type="similarity">
    <text evidence="3">Belongs to the radical SAM superfamily. RlmN family.</text>
</comment>
<dbReference type="GO" id="GO:0008173">
    <property type="term" value="F:RNA methyltransferase activity"/>
    <property type="evidence" value="ECO:0007669"/>
    <property type="project" value="InterPro"/>
</dbReference>
<dbReference type="NCBIfam" id="TIGR00048">
    <property type="entry name" value="rRNA_mod_RlmN"/>
    <property type="match status" value="1"/>
</dbReference>
<name>A0A5E6MG83_9BACT</name>
<dbReference type="RefSeq" id="WP_342799716.1">
    <property type="nucleotide sequence ID" value="NZ_CABFUZ020000133.1"/>
</dbReference>
<evidence type="ECO:0000256" key="10">
    <source>
        <dbReference type="ARBA" id="ARBA00022723"/>
    </source>
</evidence>
<evidence type="ECO:0000256" key="8">
    <source>
        <dbReference type="ARBA" id="ARBA00022679"/>
    </source>
</evidence>
<protein>
    <submittedName>
        <fullName evidence="15">Partial GTP 3',8-cyclase</fullName>
        <ecNumber evidence="15">4.1.99.22</ecNumber>
    </submittedName>
</protein>
<keyword evidence="11" id="KW-0408">Iron</keyword>
<evidence type="ECO:0000313" key="16">
    <source>
        <dbReference type="Proteomes" id="UP000381693"/>
    </source>
</evidence>
<dbReference type="SFLD" id="SFLDG01062">
    <property type="entry name" value="methyltransferase_(Class_A)"/>
    <property type="match status" value="1"/>
</dbReference>
<keyword evidence="12" id="KW-0411">Iron-sulfur</keyword>
<dbReference type="Pfam" id="PF04055">
    <property type="entry name" value="Radical_SAM"/>
    <property type="match status" value="1"/>
</dbReference>
<gene>
    <name evidence="15" type="primary">moaA/CNX2</name>
    <name evidence="15" type="ORF">MAMC_01307</name>
</gene>
<evidence type="ECO:0000256" key="1">
    <source>
        <dbReference type="ARBA" id="ARBA00001966"/>
    </source>
</evidence>
<dbReference type="GO" id="GO:0061798">
    <property type="term" value="F:GTP 3',8'-cyclase activity"/>
    <property type="evidence" value="ECO:0007669"/>
    <property type="project" value="UniProtKB-EC"/>
</dbReference>
<evidence type="ECO:0000256" key="7">
    <source>
        <dbReference type="ARBA" id="ARBA00022603"/>
    </source>
</evidence>
<dbReference type="SFLD" id="SFLDS00029">
    <property type="entry name" value="Radical_SAM"/>
    <property type="match status" value="1"/>
</dbReference>
<dbReference type="SFLD" id="SFLDF00275">
    <property type="entry name" value="adenosine_C2_methyltransferase"/>
    <property type="match status" value="1"/>
</dbReference>
<dbReference type="SUPFAM" id="SSF102114">
    <property type="entry name" value="Radical SAM enzymes"/>
    <property type="match status" value="1"/>
</dbReference>
<evidence type="ECO:0000256" key="11">
    <source>
        <dbReference type="ARBA" id="ARBA00023004"/>
    </source>
</evidence>
<dbReference type="EMBL" id="CABFUZ020000133">
    <property type="protein sequence ID" value="VVM06873.1"/>
    <property type="molecule type" value="Genomic_DNA"/>
</dbReference>
<dbReference type="PIRSF" id="PIRSF006004">
    <property type="entry name" value="CHP00048"/>
    <property type="match status" value="1"/>
</dbReference>
<keyword evidence="6" id="KW-0698">rRNA processing</keyword>
<dbReference type="FunFam" id="3.20.20.70:FF:000014">
    <property type="entry name" value="Probable dual-specificity RNA methyltransferase RlmN"/>
    <property type="match status" value="1"/>
</dbReference>
<keyword evidence="15" id="KW-0456">Lyase</keyword>
<dbReference type="InterPro" id="IPR007197">
    <property type="entry name" value="rSAM"/>
</dbReference>
<keyword evidence="9" id="KW-0949">S-adenosyl-L-methionine</keyword>
<dbReference type="EC" id="4.1.99.22" evidence="15"/>
<keyword evidence="5" id="KW-0963">Cytoplasm</keyword>
<evidence type="ECO:0000256" key="6">
    <source>
        <dbReference type="ARBA" id="ARBA00022552"/>
    </source>
</evidence>
<dbReference type="InterPro" id="IPR013785">
    <property type="entry name" value="Aldolase_TIM"/>
</dbReference>
<dbReference type="InterPro" id="IPR027492">
    <property type="entry name" value="RNA_MTrfase_RlmN"/>
</dbReference>
<dbReference type="PANTHER" id="PTHR30544:SF5">
    <property type="entry name" value="RADICAL SAM CORE DOMAIN-CONTAINING PROTEIN"/>
    <property type="match status" value="1"/>
</dbReference>
<evidence type="ECO:0000256" key="2">
    <source>
        <dbReference type="ARBA" id="ARBA00004496"/>
    </source>
</evidence>
<evidence type="ECO:0000256" key="3">
    <source>
        <dbReference type="ARBA" id="ARBA00007544"/>
    </source>
</evidence>
<dbReference type="HAMAP" id="MF_01849">
    <property type="entry name" value="RNA_methyltr_RlmN"/>
    <property type="match status" value="1"/>
</dbReference>
<comment type="subcellular location">
    <subcellularLocation>
        <location evidence="2">Cytoplasm</location>
    </subcellularLocation>
</comment>
<dbReference type="AlphaFoldDB" id="A0A5E6MG83"/>
<feature type="non-terminal residue" evidence="15">
    <location>
        <position position="1"/>
    </location>
</feature>
<organism evidence="15 16">
    <name type="scientific">Methylacidimicrobium cyclopophantes</name>
    <dbReference type="NCBI Taxonomy" id="1041766"/>
    <lineage>
        <taxon>Bacteria</taxon>
        <taxon>Pseudomonadati</taxon>
        <taxon>Verrucomicrobiota</taxon>
        <taxon>Methylacidimicrobium</taxon>
    </lineage>
</organism>
<keyword evidence="7" id="KW-0489">Methyltransferase</keyword>
<dbReference type="CDD" id="cd01335">
    <property type="entry name" value="Radical_SAM"/>
    <property type="match status" value="1"/>
</dbReference>
<dbReference type="SMART" id="SM00729">
    <property type="entry name" value="Elp3"/>
    <property type="match status" value="1"/>
</dbReference>
<feature type="domain" description="Radical SAM core" evidence="14">
    <location>
        <begin position="106"/>
        <end position="336"/>
    </location>
</feature>
<evidence type="ECO:0000256" key="4">
    <source>
        <dbReference type="ARBA" id="ARBA00022485"/>
    </source>
</evidence>
<comment type="caution">
    <text evidence="15">The sequence shown here is derived from an EMBL/GenBank/DDBJ whole genome shotgun (WGS) entry which is preliminary data.</text>
</comment>
<dbReference type="GO" id="GO:0070475">
    <property type="term" value="P:rRNA base methylation"/>
    <property type="evidence" value="ECO:0007669"/>
    <property type="project" value="InterPro"/>
</dbReference>
<keyword evidence="8" id="KW-0808">Transferase</keyword>
<dbReference type="Proteomes" id="UP000381693">
    <property type="component" value="Unassembled WGS sequence"/>
</dbReference>
<sequence length="360" mass="40402">ARLPVQLARKAHLLDQTPEEWEMGSGPAYRRAVLSRWVFEKRAVSFEEMTSLPLSLRAELSDRYRLRSLRMVRRLQNADGVQKLLWELEEGDAVESVLIPAESDASCGRLTLCLSSQVGCAHRCAFCASGLLGFRRNLSTGEIVEQLLQSEEAVGRRVDNLVFMGMGEPLANWDSLLGSLRLLTAPWGFAMSPRRITVSTSGLVPEIRRLAEEPLSVGLAISLHAASDSLRSRLMPINRKYPLALLLDACEEYSRRKRQRITLEYILLSGVNDSDEDAARLGRIARRLRAKVNLIPYNRVESLPWERPGPVRVNRFESLLQRSGCLVTLRRRKGEEIFAACGQLRLAAAQDSSPPMPADR</sequence>
<keyword evidence="10" id="KW-0479">Metal-binding</keyword>
<dbReference type="InterPro" id="IPR058240">
    <property type="entry name" value="rSAM_sf"/>
</dbReference>
<evidence type="ECO:0000256" key="12">
    <source>
        <dbReference type="ARBA" id="ARBA00023014"/>
    </source>
</evidence>
<reference evidence="15" key="1">
    <citation type="submission" date="2019-09" db="EMBL/GenBank/DDBJ databases">
        <authorList>
            <person name="Cremers G."/>
        </authorList>
    </citation>
    <scope>NUCLEOTIDE SEQUENCE [LARGE SCALE GENOMIC DNA]</scope>
    <source>
        <strain evidence="15">3B</strain>
    </source>
</reference>
<dbReference type="Gene3D" id="3.20.20.70">
    <property type="entry name" value="Aldolase class I"/>
    <property type="match status" value="1"/>
</dbReference>
<comment type="cofactor">
    <cofactor evidence="1">
        <name>[4Fe-4S] cluster</name>
        <dbReference type="ChEBI" id="CHEBI:49883"/>
    </cofactor>
</comment>
<proteinExistence type="inferred from homology"/>
<dbReference type="InterPro" id="IPR006638">
    <property type="entry name" value="Elp3/MiaA/NifB-like_rSAM"/>
</dbReference>
<dbReference type="PANTHER" id="PTHR30544">
    <property type="entry name" value="23S RRNA METHYLTRANSFERASE"/>
    <property type="match status" value="1"/>
</dbReference>
<keyword evidence="13" id="KW-1015">Disulfide bond</keyword>
<evidence type="ECO:0000313" key="15">
    <source>
        <dbReference type="EMBL" id="VVM06873.1"/>
    </source>
</evidence>
<dbReference type="Gene3D" id="1.10.150.530">
    <property type="match status" value="1"/>
</dbReference>
<dbReference type="GO" id="GO:0051539">
    <property type="term" value="F:4 iron, 4 sulfur cluster binding"/>
    <property type="evidence" value="ECO:0007669"/>
    <property type="project" value="UniProtKB-KW"/>
</dbReference>
<dbReference type="InterPro" id="IPR040072">
    <property type="entry name" value="Methyltransferase_A"/>
</dbReference>
<evidence type="ECO:0000256" key="13">
    <source>
        <dbReference type="ARBA" id="ARBA00023157"/>
    </source>
</evidence>
<evidence type="ECO:0000256" key="5">
    <source>
        <dbReference type="ARBA" id="ARBA00022490"/>
    </source>
</evidence>
<dbReference type="GO" id="GO:0046872">
    <property type="term" value="F:metal ion binding"/>
    <property type="evidence" value="ECO:0007669"/>
    <property type="project" value="UniProtKB-KW"/>
</dbReference>
<dbReference type="GO" id="GO:0030488">
    <property type="term" value="P:tRNA methylation"/>
    <property type="evidence" value="ECO:0007669"/>
    <property type="project" value="InterPro"/>
</dbReference>
<evidence type="ECO:0000256" key="9">
    <source>
        <dbReference type="ARBA" id="ARBA00022691"/>
    </source>
</evidence>
<keyword evidence="16" id="KW-1185">Reference proteome</keyword>
<accession>A0A5E6MG83</accession>
<evidence type="ECO:0000259" key="14">
    <source>
        <dbReference type="PROSITE" id="PS51918"/>
    </source>
</evidence>
<keyword evidence="4" id="KW-0004">4Fe-4S</keyword>
<dbReference type="PROSITE" id="PS51918">
    <property type="entry name" value="RADICAL_SAM"/>
    <property type="match status" value="1"/>
</dbReference>
<dbReference type="InterPro" id="IPR004383">
    <property type="entry name" value="rRNA_lsu_MTrfase_RlmN/Cfr"/>
</dbReference>